<sequence>MTPPTKAQIVVIGGGPAGSYAAAALQREGHEVVVLESAKFPRYHVGESLLPSMRNYLEFIDAAEDFANYGFVVKPGGAFQIAHGATHTWTDFASAHGPDYLTWNVIRAEMDKLLLDHAAKQGVKVFEETRVESLKFTGDPATTRPISANWVNKAGKQGSISFDWLVDASGRAGVMSTKYLKNRHIRESLRNIAVWGYWKDAKRFGEGTVQANSGWFEALTDETGWAWAIPLHDGTTSIGFIMHQKYSTQKKAAKPNLLDHYLDQLQFAPGVRKLIREQGSMVDGNFVDPFFSSGVHIALTGGLAAAVTICASIKGEASEELAQKWHDSKVGIAHTRFLFVVLGAYQQMQLQQHPILSDVNEENFDEAFRIYLRHCRQLDRIERREDLQLEDDAIDRFQTIFNPNISESHIKTVRSRYGADLVNMTSAVLGAERISELAKDDEEMHQVLTRSDALKVLGDELEATTMGRTPLHGYTANVVRGSLGLKRVAETARMNGHTNGAVDQEV</sequence>
<evidence type="ECO:0000313" key="6">
    <source>
        <dbReference type="Proteomes" id="UP000815677"/>
    </source>
</evidence>
<dbReference type="Gene3D" id="3.50.50.60">
    <property type="entry name" value="FAD/NAD(P)-binding domain"/>
    <property type="match status" value="2"/>
</dbReference>
<dbReference type="InterPro" id="IPR036188">
    <property type="entry name" value="FAD/NAD-bd_sf"/>
</dbReference>
<protein>
    <submittedName>
        <fullName evidence="5">Halogenase</fullName>
    </submittedName>
</protein>
<keyword evidence="2" id="KW-0560">Oxidoreductase</keyword>
<accession>A0ABQ0LE03</accession>
<evidence type="ECO:0000256" key="4">
    <source>
        <dbReference type="ARBA" id="ARBA00049364"/>
    </source>
</evidence>
<dbReference type="EMBL" id="DF845401">
    <property type="protein sequence ID" value="GAT49260.1"/>
    <property type="molecule type" value="Genomic_DNA"/>
</dbReference>
<proteinExistence type="inferred from homology"/>
<dbReference type="PANTHER" id="PTHR43747">
    <property type="entry name" value="FAD-BINDING PROTEIN"/>
    <property type="match status" value="1"/>
</dbReference>
<evidence type="ECO:0000256" key="3">
    <source>
        <dbReference type="ARBA" id="ARBA00023033"/>
    </source>
</evidence>
<dbReference type="InterPro" id="IPR050816">
    <property type="entry name" value="Flavin-dep_Halogenase_NPB"/>
</dbReference>
<dbReference type="PANTHER" id="PTHR43747:SF5">
    <property type="entry name" value="FAD-BINDING DOMAIN-CONTAINING PROTEIN"/>
    <property type="match status" value="1"/>
</dbReference>
<comment type="similarity">
    <text evidence="1">Belongs to the flavin-dependent halogenase family.</text>
</comment>
<keyword evidence="3" id="KW-0503">Monooxygenase</keyword>
<dbReference type="PRINTS" id="PR00420">
    <property type="entry name" value="RNGMNOXGNASE"/>
</dbReference>
<comment type="catalytic activity">
    <reaction evidence="4">
        <text>melleolide F + FADH2 + chloride + O2 = 6'-chloromelleolide F + FAD + 2 H2O + H(+)</text>
        <dbReference type="Rhea" id="RHEA:67160"/>
        <dbReference type="ChEBI" id="CHEBI:15377"/>
        <dbReference type="ChEBI" id="CHEBI:15378"/>
        <dbReference type="ChEBI" id="CHEBI:15379"/>
        <dbReference type="ChEBI" id="CHEBI:17996"/>
        <dbReference type="ChEBI" id="CHEBI:57692"/>
        <dbReference type="ChEBI" id="CHEBI:58307"/>
        <dbReference type="ChEBI" id="CHEBI:167712"/>
        <dbReference type="ChEBI" id="CHEBI:167713"/>
    </reaction>
    <physiologicalReaction direction="left-to-right" evidence="4">
        <dbReference type="Rhea" id="RHEA:67161"/>
    </physiologicalReaction>
</comment>
<reference evidence="5" key="1">
    <citation type="submission" date="2014-09" db="EMBL/GenBank/DDBJ databases">
        <title>Genome sequence of the luminous mushroom Mycena chlorophos for searching fungal bioluminescence genes.</title>
        <authorList>
            <person name="Tanaka Y."/>
            <person name="Kasuga D."/>
            <person name="Oba Y."/>
            <person name="Hase S."/>
            <person name="Sato K."/>
            <person name="Oba Y."/>
            <person name="Sakakibara Y."/>
        </authorList>
    </citation>
    <scope>NUCLEOTIDE SEQUENCE</scope>
</reference>
<evidence type="ECO:0000313" key="5">
    <source>
        <dbReference type="EMBL" id="GAT49260.1"/>
    </source>
</evidence>
<name>A0ABQ0LE03_MYCCL</name>
<dbReference type="Pfam" id="PF04820">
    <property type="entry name" value="Trp_halogenase"/>
    <property type="match status" value="2"/>
</dbReference>
<dbReference type="InterPro" id="IPR006905">
    <property type="entry name" value="Flavin_halogenase"/>
</dbReference>
<dbReference type="SUPFAM" id="SSF51905">
    <property type="entry name" value="FAD/NAD(P)-binding domain"/>
    <property type="match status" value="1"/>
</dbReference>
<evidence type="ECO:0000256" key="2">
    <source>
        <dbReference type="ARBA" id="ARBA00023002"/>
    </source>
</evidence>
<organism evidence="5 6">
    <name type="scientific">Mycena chlorophos</name>
    <name type="common">Agaric fungus</name>
    <name type="synonym">Agaricus chlorophos</name>
    <dbReference type="NCBI Taxonomy" id="658473"/>
    <lineage>
        <taxon>Eukaryota</taxon>
        <taxon>Fungi</taxon>
        <taxon>Dikarya</taxon>
        <taxon>Basidiomycota</taxon>
        <taxon>Agaricomycotina</taxon>
        <taxon>Agaricomycetes</taxon>
        <taxon>Agaricomycetidae</taxon>
        <taxon>Agaricales</taxon>
        <taxon>Marasmiineae</taxon>
        <taxon>Mycenaceae</taxon>
        <taxon>Mycena</taxon>
    </lineage>
</organism>
<gene>
    <name evidence="5" type="ORF">MCHLO_06585</name>
</gene>
<dbReference type="Proteomes" id="UP000815677">
    <property type="component" value="Unassembled WGS sequence"/>
</dbReference>
<evidence type="ECO:0000256" key="1">
    <source>
        <dbReference type="ARBA" id="ARBA00005706"/>
    </source>
</evidence>
<keyword evidence="6" id="KW-1185">Reference proteome</keyword>